<evidence type="ECO:0000313" key="1">
    <source>
        <dbReference type="EMBL" id="QXI11901.1"/>
    </source>
</evidence>
<protein>
    <submittedName>
        <fullName evidence="1">Uncharacterized protein</fullName>
    </submittedName>
</protein>
<dbReference type="RefSeq" id="WP_186620191.1">
    <property type="nucleotide sequence ID" value="NZ_CP077090.1"/>
</dbReference>
<proteinExistence type="predicted"/>
<dbReference type="KEGG" id="pze:HU754_000340"/>
<name>A0A9E6TBF5_9PSED</name>
<dbReference type="EMBL" id="CP077090">
    <property type="protein sequence ID" value="QXI11901.1"/>
    <property type="molecule type" value="Genomic_DNA"/>
</dbReference>
<dbReference type="Proteomes" id="UP000627092">
    <property type="component" value="Chromosome"/>
</dbReference>
<reference evidence="1" key="2">
    <citation type="journal article" date="2021" name="Microorganisms">
        <title>The Ever-Expanding Pseudomonas Genus: Description of 43 New Species and Partition of the Pseudomonas putida Group.</title>
        <authorList>
            <person name="Girard L."/>
            <person name="Lood C."/>
            <person name="Hofte M."/>
            <person name="Vandamme P."/>
            <person name="Rokni-Zadeh H."/>
            <person name="van Noort V."/>
            <person name="Lavigne R."/>
            <person name="De Mot R."/>
        </authorList>
    </citation>
    <scope>NUCLEOTIDE SEQUENCE</scope>
    <source>
        <strain evidence="1">OE 48.2</strain>
    </source>
</reference>
<sequence length="145" mass="16315">MNYLRHVIFGLIASVFGVFSSFVMAGVSDLAPCPSTSFSKFLPAYLESPSVQAAFTHIPLKKIVTVDAEPEPEQKIVLLDKQKVVFPVIPGREKRVADGVEVTVLEELNAIAKIKIEKPDTDYQIVYVFKFEKCWFLDEVQDYSL</sequence>
<accession>A0A9E6TBF5</accession>
<evidence type="ECO:0000313" key="2">
    <source>
        <dbReference type="Proteomes" id="UP000627092"/>
    </source>
</evidence>
<reference evidence="1" key="1">
    <citation type="journal article" date="2020" name="Microorganisms">
        <title>Reliable Identification of Environmental Pseudomonas Isolates Using the rpoD Gene.</title>
        <authorList>
            <consortium name="The Broad Institute Genome Sequencing Platform"/>
            <person name="Girard L."/>
            <person name="Lood C."/>
            <person name="Rokni-Zadeh H."/>
            <person name="van Noort V."/>
            <person name="Lavigne R."/>
            <person name="De Mot R."/>
        </authorList>
    </citation>
    <scope>NUCLEOTIDE SEQUENCE</scope>
    <source>
        <strain evidence="1">OE 48.2</strain>
    </source>
</reference>
<organism evidence="1 2">
    <name type="scientific">Pseudomonas zeae</name>
    <dbReference type="NCBI Taxonomy" id="2745510"/>
    <lineage>
        <taxon>Bacteria</taxon>
        <taxon>Pseudomonadati</taxon>
        <taxon>Pseudomonadota</taxon>
        <taxon>Gammaproteobacteria</taxon>
        <taxon>Pseudomonadales</taxon>
        <taxon>Pseudomonadaceae</taxon>
        <taxon>Pseudomonas</taxon>
    </lineage>
</organism>
<dbReference type="AlphaFoldDB" id="A0A9E6TBF5"/>
<gene>
    <name evidence="1" type="ORF">HU754_000340</name>
</gene>